<dbReference type="SUPFAM" id="SSF55729">
    <property type="entry name" value="Acyl-CoA N-acyltransferases (Nat)"/>
    <property type="match status" value="1"/>
</dbReference>
<keyword evidence="2" id="KW-0808">Transferase</keyword>
<dbReference type="Proteomes" id="UP001238540">
    <property type="component" value="Unassembled WGS sequence"/>
</dbReference>
<dbReference type="EMBL" id="JAUFQC010000027">
    <property type="protein sequence ID" value="MDN3611443.1"/>
    <property type="molecule type" value="Genomic_DNA"/>
</dbReference>
<evidence type="ECO:0000313" key="3">
    <source>
        <dbReference type="Proteomes" id="UP001238540"/>
    </source>
</evidence>
<sequence length="164" mass="18868">METINDSAQLIDCQPADYPQLIDWIDSDELNYLWGGPKFDYPLTIEQLQQHYGQHAARPFLFFIDKQLAGFIELYRFCKVEHRICRVLICPAHRGKGYAAIMMKLAIKKAQEQYQAQRLSLRVFAHNQAAISCYQTLGFNTDEVVKDAGNGNGWVLVYMSLCLE</sequence>
<accession>A0ABT8BXR2</accession>
<reference evidence="3" key="1">
    <citation type="journal article" date="2019" name="Int. J. Syst. Evol. Microbiol.">
        <title>The Global Catalogue of Microorganisms (GCM) 10K type strain sequencing project: providing services to taxonomists for standard genome sequencing and annotation.</title>
        <authorList>
            <consortium name="The Broad Institute Genomics Platform"/>
            <consortium name="The Broad Institute Genome Sequencing Center for Infectious Disease"/>
            <person name="Wu L."/>
            <person name="Ma J."/>
        </authorList>
    </citation>
    <scope>NUCLEOTIDE SEQUENCE [LARGE SCALE GENOMIC DNA]</scope>
    <source>
        <strain evidence="3">CECT 7398</strain>
    </source>
</reference>
<comment type="caution">
    <text evidence="2">The sequence shown here is derived from an EMBL/GenBank/DDBJ whole genome shotgun (WGS) entry which is preliminary data.</text>
</comment>
<dbReference type="PROSITE" id="PS51186">
    <property type="entry name" value="GNAT"/>
    <property type="match status" value="1"/>
</dbReference>
<organism evidence="2 3">
    <name type="scientific">Vibrio ostreicida</name>
    <dbReference type="NCBI Taxonomy" id="526588"/>
    <lineage>
        <taxon>Bacteria</taxon>
        <taxon>Pseudomonadati</taxon>
        <taxon>Pseudomonadota</taxon>
        <taxon>Gammaproteobacteria</taxon>
        <taxon>Vibrionales</taxon>
        <taxon>Vibrionaceae</taxon>
        <taxon>Vibrio</taxon>
    </lineage>
</organism>
<dbReference type="PANTHER" id="PTHR43415">
    <property type="entry name" value="SPERMIDINE N(1)-ACETYLTRANSFERASE"/>
    <property type="match status" value="1"/>
</dbReference>
<dbReference type="InterPro" id="IPR000182">
    <property type="entry name" value="GNAT_dom"/>
</dbReference>
<dbReference type="GO" id="GO:0016740">
    <property type="term" value="F:transferase activity"/>
    <property type="evidence" value="ECO:0007669"/>
    <property type="project" value="UniProtKB-KW"/>
</dbReference>
<dbReference type="RefSeq" id="WP_170882741.1">
    <property type="nucleotide sequence ID" value="NZ_JABEYA020000005.1"/>
</dbReference>
<feature type="domain" description="N-acetyltransferase" evidence="1">
    <location>
        <begin position="8"/>
        <end position="164"/>
    </location>
</feature>
<dbReference type="InterPro" id="IPR016181">
    <property type="entry name" value="Acyl_CoA_acyltransferase"/>
</dbReference>
<evidence type="ECO:0000259" key="1">
    <source>
        <dbReference type="PROSITE" id="PS51186"/>
    </source>
</evidence>
<keyword evidence="3" id="KW-1185">Reference proteome</keyword>
<name>A0ABT8BXR2_9VIBR</name>
<gene>
    <name evidence="2" type="ORF">QWZ16_17730</name>
</gene>
<dbReference type="EC" id="2.-.-.-" evidence="2"/>
<dbReference type="Pfam" id="PF00583">
    <property type="entry name" value="Acetyltransf_1"/>
    <property type="match status" value="1"/>
</dbReference>
<dbReference type="CDD" id="cd04301">
    <property type="entry name" value="NAT_SF"/>
    <property type="match status" value="1"/>
</dbReference>
<dbReference type="PANTHER" id="PTHR43415:SF5">
    <property type="entry name" value="ACETYLTRANSFERASE"/>
    <property type="match status" value="1"/>
</dbReference>
<proteinExistence type="predicted"/>
<protein>
    <submittedName>
        <fullName evidence="2">GNAT family protein</fullName>
        <ecNumber evidence="2">2.-.-.-</ecNumber>
    </submittedName>
</protein>
<evidence type="ECO:0000313" key="2">
    <source>
        <dbReference type="EMBL" id="MDN3611443.1"/>
    </source>
</evidence>
<dbReference type="Gene3D" id="3.40.630.30">
    <property type="match status" value="1"/>
</dbReference>